<comment type="caution">
    <text evidence="2">The sequence shown here is derived from an EMBL/GenBank/DDBJ whole genome shotgun (WGS) entry which is preliminary data.</text>
</comment>
<sequence>MSELAENATPVCILGGGLGTRLGAITEALPKPMVRVGSKPFLQLILDHLVGLGFRRFILAVHYRWEAMREYFGDGSALNCRIEYSVEPEPLGTGGAVLWAQPLWGSRVLVLNGDTYLPVDWRDMLAEHADGSRPVTMALVRSEQCDRFGQVCVQEGRVIEFLEKHSGGGAGWINGGVYALDAAAMVGRRRGEAFSLERDVFPPLAGSINAYLCPDVPFADIGTPESLERFRQEAESRTGTGV</sequence>
<dbReference type="InterPro" id="IPR005835">
    <property type="entry name" value="NTP_transferase_dom"/>
</dbReference>
<protein>
    <recommendedName>
        <fullName evidence="1">Nucleotidyl transferase domain-containing protein</fullName>
    </recommendedName>
</protein>
<feature type="domain" description="Nucleotidyl transferase" evidence="1">
    <location>
        <begin position="13"/>
        <end position="234"/>
    </location>
</feature>
<dbReference type="Pfam" id="PF00483">
    <property type="entry name" value="NTP_transferase"/>
    <property type="match status" value="1"/>
</dbReference>
<proteinExistence type="predicted"/>
<dbReference type="AlphaFoldDB" id="A0A0F8Y5R4"/>
<name>A0A0F8Y5R4_9ZZZZ</name>
<dbReference type="InterPro" id="IPR050486">
    <property type="entry name" value="Mannose-1P_guanyltransferase"/>
</dbReference>
<gene>
    <name evidence="2" type="ORF">LCGC14_2938720</name>
</gene>
<dbReference type="PANTHER" id="PTHR22572">
    <property type="entry name" value="SUGAR-1-PHOSPHATE GUANYL TRANSFERASE"/>
    <property type="match status" value="1"/>
</dbReference>
<evidence type="ECO:0000259" key="1">
    <source>
        <dbReference type="Pfam" id="PF00483"/>
    </source>
</evidence>
<dbReference type="SUPFAM" id="SSF53448">
    <property type="entry name" value="Nucleotide-diphospho-sugar transferases"/>
    <property type="match status" value="1"/>
</dbReference>
<evidence type="ECO:0000313" key="2">
    <source>
        <dbReference type="EMBL" id="KKK68970.1"/>
    </source>
</evidence>
<dbReference type="Gene3D" id="3.90.550.10">
    <property type="entry name" value="Spore Coat Polysaccharide Biosynthesis Protein SpsA, Chain A"/>
    <property type="match status" value="1"/>
</dbReference>
<accession>A0A0F8Y5R4</accession>
<reference evidence="2" key="1">
    <citation type="journal article" date="2015" name="Nature">
        <title>Complex archaea that bridge the gap between prokaryotes and eukaryotes.</title>
        <authorList>
            <person name="Spang A."/>
            <person name="Saw J.H."/>
            <person name="Jorgensen S.L."/>
            <person name="Zaremba-Niedzwiedzka K."/>
            <person name="Martijn J."/>
            <person name="Lind A.E."/>
            <person name="van Eijk R."/>
            <person name="Schleper C."/>
            <person name="Guy L."/>
            <person name="Ettema T.J."/>
        </authorList>
    </citation>
    <scope>NUCLEOTIDE SEQUENCE</scope>
</reference>
<dbReference type="InterPro" id="IPR029044">
    <property type="entry name" value="Nucleotide-diphossugar_trans"/>
</dbReference>
<organism evidence="2">
    <name type="scientific">marine sediment metagenome</name>
    <dbReference type="NCBI Taxonomy" id="412755"/>
    <lineage>
        <taxon>unclassified sequences</taxon>
        <taxon>metagenomes</taxon>
        <taxon>ecological metagenomes</taxon>
    </lineage>
</organism>
<dbReference type="EMBL" id="LAZR01058884">
    <property type="protein sequence ID" value="KKK68970.1"/>
    <property type="molecule type" value="Genomic_DNA"/>
</dbReference>